<evidence type="ECO:0000313" key="4">
    <source>
        <dbReference type="Proteomes" id="UP001597451"/>
    </source>
</evidence>
<organism evidence="3 4">
    <name type="scientific">Oceanobacillus kapialis</name>
    <dbReference type="NCBI Taxonomy" id="481353"/>
    <lineage>
        <taxon>Bacteria</taxon>
        <taxon>Bacillati</taxon>
        <taxon>Bacillota</taxon>
        <taxon>Bacilli</taxon>
        <taxon>Bacillales</taxon>
        <taxon>Bacillaceae</taxon>
        <taxon>Oceanobacillus</taxon>
    </lineage>
</organism>
<proteinExistence type="inferred from homology"/>
<sequence>MTITRNVSRVWMLLLIFCLAASVPKEKSVHAIEERGTMKQRLDNIIETEPLLDGALVGLSVRDTKTGKLLYENLGDTRLRPASNMKLLTATAALEVLGKDYTFSTEIKTDGVKKDGQIEGNLYLVGKGDPTLTPKDFAHFAAQLQDLGVTHIKGDLIGDDTWYDDVRLSPDLIWSDESFHYGAQISALTASPDADYDAGSVTLQIKPGIESGDKPIVTVSPDTNYITIHNRAETSPNNAEEDLTVEREHGSNEITLTGTVPAGAEAMKEHMAVWDPTRYAMALFQDALQTKGITWSGEMTVGKAPKESSLLFQHNSIPLKELLVPFMKLSNNVHGEVLVKEMGKHKRREGSWEKGLEVMQEELENLGLDGSTLLIRDGSGISHVNLIPANELSKLLFIVQEKSWFPAFKNALPVAGEPDKMVGGTLRNRLQDVQVEAKTGTIFGVTTLSGYLQTLSGEDYIFSIMINNVLDEEAAKDVEDRIVREIAE</sequence>
<dbReference type="PRINTS" id="PR00922">
    <property type="entry name" value="DADACBPTASE3"/>
</dbReference>
<dbReference type="RefSeq" id="WP_379560868.1">
    <property type="nucleotide sequence ID" value="NZ_CP085256.1"/>
</dbReference>
<dbReference type="Pfam" id="PF02113">
    <property type="entry name" value="Peptidase_S13"/>
    <property type="match status" value="1"/>
</dbReference>
<comment type="similarity">
    <text evidence="1">Belongs to the peptidase S13 family.</text>
</comment>
<dbReference type="InterPro" id="IPR012338">
    <property type="entry name" value="Beta-lactam/transpept-like"/>
</dbReference>
<accession>A0ABW5PXU1</accession>
<dbReference type="InterPro" id="IPR000667">
    <property type="entry name" value="Peptidase_S13"/>
</dbReference>
<name>A0ABW5PXU1_9BACI</name>
<keyword evidence="3" id="KW-0645">Protease</keyword>
<keyword evidence="4" id="KW-1185">Reference proteome</keyword>
<reference evidence="4" key="1">
    <citation type="journal article" date="2019" name="Int. J. Syst. Evol. Microbiol.">
        <title>The Global Catalogue of Microorganisms (GCM) 10K type strain sequencing project: providing services to taxonomists for standard genome sequencing and annotation.</title>
        <authorList>
            <consortium name="The Broad Institute Genomics Platform"/>
            <consortium name="The Broad Institute Genome Sequencing Center for Infectious Disease"/>
            <person name="Wu L."/>
            <person name="Ma J."/>
        </authorList>
    </citation>
    <scope>NUCLEOTIDE SEQUENCE [LARGE SCALE GENOMIC DNA]</scope>
    <source>
        <strain evidence="4">TISTR 1858</strain>
    </source>
</reference>
<evidence type="ECO:0000256" key="2">
    <source>
        <dbReference type="ARBA" id="ARBA00022801"/>
    </source>
</evidence>
<keyword evidence="3" id="KW-0121">Carboxypeptidase</keyword>
<dbReference type="Gene3D" id="3.40.710.10">
    <property type="entry name" value="DD-peptidase/beta-lactamase superfamily"/>
    <property type="match status" value="2"/>
</dbReference>
<comment type="caution">
    <text evidence="3">The sequence shown here is derived from an EMBL/GenBank/DDBJ whole genome shotgun (WGS) entry which is preliminary data.</text>
</comment>
<keyword evidence="2 3" id="KW-0378">Hydrolase</keyword>
<evidence type="ECO:0000256" key="1">
    <source>
        <dbReference type="ARBA" id="ARBA00006096"/>
    </source>
</evidence>
<dbReference type="NCBIfam" id="TIGR00666">
    <property type="entry name" value="PBP4"/>
    <property type="match status" value="1"/>
</dbReference>
<dbReference type="SUPFAM" id="SSF56601">
    <property type="entry name" value="beta-lactamase/transpeptidase-like"/>
    <property type="match status" value="1"/>
</dbReference>
<dbReference type="Gene3D" id="3.50.80.20">
    <property type="entry name" value="D-Ala-D-Ala carboxypeptidase C, peptidase S13"/>
    <property type="match status" value="1"/>
</dbReference>
<dbReference type="PANTHER" id="PTHR30023">
    <property type="entry name" value="D-ALANYL-D-ALANINE CARBOXYPEPTIDASE"/>
    <property type="match status" value="1"/>
</dbReference>
<dbReference type="Proteomes" id="UP001597451">
    <property type="component" value="Unassembled WGS sequence"/>
</dbReference>
<dbReference type="PANTHER" id="PTHR30023:SF0">
    <property type="entry name" value="PENICILLIN-SENSITIVE CARBOXYPEPTIDASE A"/>
    <property type="match status" value="1"/>
</dbReference>
<dbReference type="GO" id="GO:0009002">
    <property type="term" value="F:serine-type D-Ala-D-Ala carboxypeptidase activity"/>
    <property type="evidence" value="ECO:0007669"/>
    <property type="project" value="UniProtKB-EC"/>
</dbReference>
<dbReference type="EC" id="3.4.16.4" evidence="3"/>
<gene>
    <name evidence="3" type="primary">dacB</name>
    <name evidence="3" type="ORF">ACFSUN_05205</name>
</gene>
<evidence type="ECO:0000313" key="3">
    <source>
        <dbReference type="EMBL" id="MFD2628176.1"/>
    </source>
</evidence>
<dbReference type="EMBL" id="JBHUMX010000013">
    <property type="protein sequence ID" value="MFD2628176.1"/>
    <property type="molecule type" value="Genomic_DNA"/>
</dbReference>
<protein>
    <submittedName>
        <fullName evidence="3">D-alanyl-D-alanine carboxypeptidase/D-alanyl-D-alanine-endopeptidase</fullName>
        <ecNumber evidence="3">3.4.16.4</ecNumber>
    </submittedName>
</protein>